<keyword evidence="2" id="KW-0547">Nucleotide-binding</keyword>
<reference evidence="6" key="1">
    <citation type="journal article" date="2019" name="Int. J. Syst. Evol. Microbiol.">
        <title>The Global Catalogue of Microorganisms (GCM) 10K type strain sequencing project: providing services to taxonomists for standard genome sequencing and annotation.</title>
        <authorList>
            <consortium name="The Broad Institute Genomics Platform"/>
            <consortium name="The Broad Institute Genome Sequencing Center for Infectious Disease"/>
            <person name="Wu L."/>
            <person name="Ma J."/>
        </authorList>
    </citation>
    <scope>NUCLEOTIDE SEQUENCE [LARGE SCALE GENOMIC DNA]</scope>
    <source>
        <strain evidence="6">CGMCC 4.7241</strain>
    </source>
</reference>
<accession>A0ABV7YI95</accession>
<organism evidence="5 6">
    <name type="scientific">Tenggerimyces flavus</name>
    <dbReference type="NCBI Taxonomy" id="1708749"/>
    <lineage>
        <taxon>Bacteria</taxon>
        <taxon>Bacillati</taxon>
        <taxon>Actinomycetota</taxon>
        <taxon>Actinomycetes</taxon>
        <taxon>Propionibacteriales</taxon>
        <taxon>Nocardioidaceae</taxon>
        <taxon>Tenggerimyces</taxon>
    </lineage>
</organism>
<evidence type="ECO:0000259" key="4">
    <source>
        <dbReference type="Pfam" id="PF12705"/>
    </source>
</evidence>
<evidence type="ECO:0000256" key="2">
    <source>
        <dbReference type="ARBA" id="ARBA00022806"/>
    </source>
</evidence>
<evidence type="ECO:0000313" key="5">
    <source>
        <dbReference type="EMBL" id="MFC3763425.1"/>
    </source>
</evidence>
<keyword evidence="3" id="KW-0234">DNA repair</keyword>
<keyword evidence="5" id="KW-0540">Nuclease</keyword>
<dbReference type="Proteomes" id="UP001595699">
    <property type="component" value="Unassembled WGS sequence"/>
</dbReference>
<protein>
    <submittedName>
        <fullName evidence="5">RecB family exonuclease</fullName>
    </submittedName>
</protein>
<feature type="domain" description="PD-(D/E)XK endonuclease-like" evidence="4">
    <location>
        <begin position="19"/>
        <end position="282"/>
    </location>
</feature>
<dbReference type="RefSeq" id="WP_239553830.1">
    <property type="nucleotide sequence ID" value="NZ_JAFBCM010000001.1"/>
</dbReference>
<keyword evidence="1" id="KW-0227">DNA damage</keyword>
<keyword evidence="6" id="KW-1185">Reference proteome</keyword>
<dbReference type="InterPro" id="IPR011604">
    <property type="entry name" value="PDDEXK-like_dom_sf"/>
</dbReference>
<keyword evidence="5" id="KW-0378">Hydrolase</keyword>
<gene>
    <name evidence="5" type="ORF">ACFOUW_21485</name>
</gene>
<keyword evidence="2" id="KW-0347">Helicase</keyword>
<dbReference type="Gene3D" id="3.90.320.10">
    <property type="match status" value="1"/>
</dbReference>
<dbReference type="Pfam" id="PF12705">
    <property type="entry name" value="PDDEXK_1"/>
    <property type="match status" value="1"/>
</dbReference>
<evidence type="ECO:0000256" key="1">
    <source>
        <dbReference type="ARBA" id="ARBA00022763"/>
    </source>
</evidence>
<keyword evidence="2" id="KW-0067">ATP-binding</keyword>
<name>A0ABV7YI95_9ACTN</name>
<dbReference type="GO" id="GO:0004527">
    <property type="term" value="F:exonuclease activity"/>
    <property type="evidence" value="ECO:0007669"/>
    <property type="project" value="UniProtKB-KW"/>
</dbReference>
<keyword evidence="5" id="KW-0269">Exonuclease</keyword>
<proteinExistence type="predicted"/>
<dbReference type="EMBL" id="JBHRZH010000018">
    <property type="protein sequence ID" value="MFC3763425.1"/>
    <property type="molecule type" value="Genomic_DNA"/>
</dbReference>
<comment type="caution">
    <text evidence="5">The sequence shown here is derived from an EMBL/GenBank/DDBJ whole genome shotgun (WGS) entry which is preliminary data.</text>
</comment>
<evidence type="ECO:0000256" key="3">
    <source>
        <dbReference type="ARBA" id="ARBA00023204"/>
    </source>
</evidence>
<dbReference type="InterPro" id="IPR038726">
    <property type="entry name" value="PDDEXK_AddAB-type"/>
</dbReference>
<evidence type="ECO:0000313" key="6">
    <source>
        <dbReference type="Proteomes" id="UP001595699"/>
    </source>
</evidence>
<sequence>MTAPEQLGFEQMPRRLFRATPTRLLGWLDCPRRYRFTYLDRPPPPKGPPWAHNSLGAAVHTALASWWRLPLEHRTVEAAGELVERGWLEDGFRDEAQSYRWRQHARRLVETYTTGLDPADEPKGVERTVALTTSTLALSGRVDRIDERLIPADDPDTDGPVREVSAVELVIVDYKTGRHVLDTDDARTSLALAVYAAAAARTLRRRCRRVELHHLPTGRVASWEHSPESITRHLLRAESIGEEAYAAEQAFRAGLDDAAKDRVFPPIVGSQCQWCDFANHCPEGRRAYTSHRPWDGLDPEV</sequence>